<gene>
    <name evidence="1" type="ORF">Patl1_17257</name>
</gene>
<accession>A0ACC1B6S4</accession>
<dbReference type="EMBL" id="CM047902">
    <property type="protein sequence ID" value="KAJ0094582.1"/>
    <property type="molecule type" value="Genomic_DNA"/>
</dbReference>
<name>A0ACC1B6S4_9ROSI</name>
<dbReference type="Proteomes" id="UP001164250">
    <property type="component" value="Chromosome 6"/>
</dbReference>
<keyword evidence="2" id="KW-1185">Reference proteome</keyword>
<sequence>MFYSQTFLARKGPLGTVWCAAHLQHRLKKSHYTSTNIPSTVDRIMFPEVPIALRMSGHLLLGVVRIYSKKVDYLYHDCNVVLIGLRKAFTPVNVNLPEDATQAQAETITFPERMDLDAVDLDDLIYDDHYDHHLRNQEEITLTDQIPVGRDIYVAISFDEDVMMDSTRPEEVPNSGVGQREENILPVPPMDADAGFQPGPSNQTEVFSETVDDQNTGLSNQREPLSEPVDLQHPGVSNQTDVLDRTEDFREPGPSNQTDVLDRTVDFGEPGPSNQTEDLDRRQTDQSSPPSVPEFEVMRDATHDFSPANIPALFSDHGHGATEPLGSPDKNLNEKEVHTPNLEDVLESGGVSLQYQQLTEPPASAVPQEAPEIFDTHISLGHSTPALAIRSTPPAQQKKPRARKRKLLDKSIVLSNKFMKKALEDYSDLLRKKRNMPGSDLGVWKLNNHVRKEQVFHEPSLTGLCEDVCNIFKKDYISTKPRLVATEEDISQPMATDSLAPETEPILEPLITDSPDPQAEAILDRGVVQSPLHTTETILQPRIVESPHHSAEAIQEPSVAHSSRPVPENDIEIERFRYEESNIGNDNLPEFMASPPRKDDFTPFSTNTLGSESVPQAGTTVRSPTLSTPDVAASTGTHGSELETPRTLLEERIGLEYTGLSDIPELINSAEAEDLSFLEAENNTPTGSQASQGVDSLSVRTRAVAQYLKQHSPITPVSEDPSGHLSLNKILTGKTRKLCARMFFETLVLKTHGLIDVQQEEPYGDITLKLTDTLSKADI</sequence>
<evidence type="ECO:0000313" key="1">
    <source>
        <dbReference type="EMBL" id="KAJ0094582.1"/>
    </source>
</evidence>
<reference evidence="2" key="1">
    <citation type="journal article" date="2023" name="G3 (Bethesda)">
        <title>Genome assembly and association tests identify interacting loci associated with vigor, precocity, and sex in interspecific pistachio rootstocks.</title>
        <authorList>
            <person name="Palmer W."/>
            <person name="Jacygrad E."/>
            <person name="Sagayaradj S."/>
            <person name="Cavanaugh K."/>
            <person name="Han R."/>
            <person name="Bertier L."/>
            <person name="Beede B."/>
            <person name="Kafkas S."/>
            <person name="Golino D."/>
            <person name="Preece J."/>
            <person name="Michelmore R."/>
        </authorList>
    </citation>
    <scope>NUCLEOTIDE SEQUENCE [LARGE SCALE GENOMIC DNA]</scope>
</reference>
<evidence type="ECO:0000313" key="2">
    <source>
        <dbReference type="Proteomes" id="UP001164250"/>
    </source>
</evidence>
<organism evidence="1 2">
    <name type="scientific">Pistacia atlantica</name>
    <dbReference type="NCBI Taxonomy" id="434234"/>
    <lineage>
        <taxon>Eukaryota</taxon>
        <taxon>Viridiplantae</taxon>
        <taxon>Streptophyta</taxon>
        <taxon>Embryophyta</taxon>
        <taxon>Tracheophyta</taxon>
        <taxon>Spermatophyta</taxon>
        <taxon>Magnoliopsida</taxon>
        <taxon>eudicotyledons</taxon>
        <taxon>Gunneridae</taxon>
        <taxon>Pentapetalae</taxon>
        <taxon>rosids</taxon>
        <taxon>malvids</taxon>
        <taxon>Sapindales</taxon>
        <taxon>Anacardiaceae</taxon>
        <taxon>Pistacia</taxon>
    </lineage>
</organism>
<protein>
    <submittedName>
        <fullName evidence="1">Uncharacterized protein</fullName>
    </submittedName>
</protein>
<comment type="caution">
    <text evidence="1">The sequence shown here is derived from an EMBL/GenBank/DDBJ whole genome shotgun (WGS) entry which is preliminary data.</text>
</comment>
<proteinExistence type="predicted"/>